<dbReference type="EMBL" id="JAPDMZ010000164">
    <property type="protein sequence ID" value="KAK0547357.1"/>
    <property type="molecule type" value="Genomic_DNA"/>
</dbReference>
<evidence type="ECO:0000313" key="2">
    <source>
        <dbReference type="EMBL" id="KAK0547357.1"/>
    </source>
</evidence>
<protein>
    <submittedName>
        <fullName evidence="2">Uncharacterized protein</fullName>
    </submittedName>
</protein>
<gene>
    <name evidence="2" type="ORF">OC846_004898</name>
</gene>
<dbReference type="Proteomes" id="UP001176517">
    <property type="component" value="Unassembled WGS sequence"/>
</dbReference>
<reference evidence="2" key="1">
    <citation type="journal article" date="2023" name="PhytoFront">
        <title>Draft Genome Resources of Seven Strains of Tilletia horrida, Causal Agent of Kernel Smut of Rice.</title>
        <authorList>
            <person name="Khanal S."/>
            <person name="Antony Babu S."/>
            <person name="Zhou X.G."/>
        </authorList>
    </citation>
    <scope>NUCLEOTIDE SEQUENCE</scope>
    <source>
        <strain evidence="2">TX6</strain>
    </source>
</reference>
<comment type="caution">
    <text evidence="2">The sequence shown here is derived from an EMBL/GenBank/DDBJ whole genome shotgun (WGS) entry which is preliminary data.</text>
</comment>
<evidence type="ECO:0000256" key="1">
    <source>
        <dbReference type="SAM" id="MobiDB-lite"/>
    </source>
</evidence>
<sequence>MSLRTPSATSSSSLVRIEEDVPLKSVEASPFDSPADESDMSNASSLPGSLALRRTPTADTATEMLKVEPAAQNESLQRIVSAGELYVPSDFSPSRLPRQIRRSPSLGKRAFAREVAAASENVSHLTRAKRAASQLPPYRRHVAAVSTSNGNSMSSAVFNLGPVPCERAAEQVPLLPTTLNKPPARLQRPGLDPIKLHAAFPRSESVPPRSPVSMIKLDSPPLPPPPSLTTAALAATRVWPQDRLTLQLQWPTKIKGVNQARTSGRSSKAATLPRSSEDSDIGRHGGSLVYYRRYDPSTEQEGNRFVRKSGERSQSQDPYKFPTPNLQAFADQRRKLQDEVPFSTMCAQPAWMSDSRRYEAPIRVMIRKSIDSAVWEAYPRAPVGKKRRKGEDWVLRHVETGFKTRVCQEDINNEEFSVTGREGYTWLFRSSSTESVLAVAEKTRPIRCATFDCSKHQLAIDLRAIRTSFRLPPQIDIAFLICFFEAVQAIQDELASGGKGRRDECGRLINKGGGLKQLLERMMNLA</sequence>
<keyword evidence="3" id="KW-1185">Reference proteome</keyword>
<feature type="region of interest" description="Disordered" evidence="1">
    <location>
        <begin position="1"/>
        <end position="50"/>
    </location>
</feature>
<feature type="region of interest" description="Disordered" evidence="1">
    <location>
        <begin position="257"/>
        <end position="324"/>
    </location>
</feature>
<feature type="compositionally biased region" description="Polar residues" evidence="1">
    <location>
        <begin position="259"/>
        <end position="269"/>
    </location>
</feature>
<accession>A0AAN6GNY6</accession>
<name>A0AAN6GNY6_9BASI</name>
<feature type="compositionally biased region" description="Low complexity" evidence="1">
    <location>
        <begin position="1"/>
        <end position="14"/>
    </location>
</feature>
<proteinExistence type="predicted"/>
<organism evidence="2 3">
    <name type="scientific">Tilletia horrida</name>
    <dbReference type="NCBI Taxonomy" id="155126"/>
    <lineage>
        <taxon>Eukaryota</taxon>
        <taxon>Fungi</taxon>
        <taxon>Dikarya</taxon>
        <taxon>Basidiomycota</taxon>
        <taxon>Ustilaginomycotina</taxon>
        <taxon>Exobasidiomycetes</taxon>
        <taxon>Tilletiales</taxon>
        <taxon>Tilletiaceae</taxon>
        <taxon>Tilletia</taxon>
    </lineage>
</organism>
<feature type="compositionally biased region" description="Basic and acidic residues" evidence="1">
    <location>
        <begin position="292"/>
        <end position="311"/>
    </location>
</feature>
<evidence type="ECO:0000313" key="3">
    <source>
        <dbReference type="Proteomes" id="UP001176517"/>
    </source>
</evidence>
<dbReference type="AlphaFoldDB" id="A0AAN6GNY6"/>